<sequence>MVSQVRRFVCAMVTLSLVGAGSVVWVRPSEAAGRVPAQFVAKLYSEALGRIPDAGGWTSHLNAVTDRGCNAPVIRDLIREFYTSGEFLSLDYDNQARVLALYRGALNREPEQSGLDHHTAQLDTGELTWPQLVDGFVTTPELSDLASTICGAGTSYHFGTQPAPNLTPSGSGFGGGTGAQLQALLDAAPAGGTVYLAQKAVVRLTATLDIPKGKTLATRGLPAPSRYAMQGRLVRSGMFAAPMVQLEGGAQLRSVWTDGQRGSSANFTAEAINIQAMGGDGTAVVDSKISNSQGWSSLLAFGSAEGWPCANMTIKGNLITAYSSEHFPVDGNGRWTDGASIACEHATVEDNAVIDATDVGIVLFRAAPAVQSSAVHGNQVLNAGNSAYGALAVDGLYDKGATQDFTGATVNDNAFWTGPETHVDFGIAVGTRPWFGSRSDAGTGVTVRGNTTNGLTAVVGTGIAISGMYRATVQGNDLRLSVQSISSCPHVALAVDADGYAADSDVQAGSTPVRFTSPAGGGCIGH</sequence>
<feature type="domain" description="DUF4214" evidence="1">
    <location>
        <begin position="80"/>
        <end position="142"/>
    </location>
</feature>
<reference evidence="2 3" key="1">
    <citation type="submission" date="2019-06" db="EMBL/GenBank/DDBJ databases">
        <title>Sequencing the genomes of 1000 actinobacteria strains.</title>
        <authorList>
            <person name="Klenk H.-P."/>
        </authorList>
    </citation>
    <scope>NUCLEOTIDE SEQUENCE [LARGE SCALE GENOMIC DNA]</scope>
    <source>
        <strain evidence="2 3">DSM 102200</strain>
    </source>
</reference>
<gene>
    <name evidence="2" type="ORF">FB559_2245</name>
</gene>
<proteinExistence type="predicted"/>
<evidence type="ECO:0000313" key="3">
    <source>
        <dbReference type="Proteomes" id="UP000316096"/>
    </source>
</evidence>
<dbReference type="AlphaFoldDB" id="A0A543CHY1"/>
<protein>
    <submittedName>
        <fullName evidence="2">Uncharacterized protein DUF4214</fullName>
    </submittedName>
</protein>
<dbReference type="Gene3D" id="2.160.20.10">
    <property type="entry name" value="Single-stranded right-handed beta-helix, Pectin lyase-like"/>
    <property type="match status" value="1"/>
</dbReference>
<dbReference type="Pfam" id="PF13946">
    <property type="entry name" value="DUF4214"/>
    <property type="match status" value="1"/>
</dbReference>
<dbReference type="EMBL" id="VFOZ01000001">
    <property type="protein sequence ID" value="TQL96696.1"/>
    <property type="molecule type" value="Genomic_DNA"/>
</dbReference>
<dbReference type="InterPro" id="IPR011050">
    <property type="entry name" value="Pectin_lyase_fold/virulence"/>
</dbReference>
<dbReference type="Proteomes" id="UP000316096">
    <property type="component" value="Unassembled WGS sequence"/>
</dbReference>
<evidence type="ECO:0000313" key="2">
    <source>
        <dbReference type="EMBL" id="TQL96696.1"/>
    </source>
</evidence>
<accession>A0A543CHY1</accession>
<name>A0A543CHY1_9ACTN</name>
<evidence type="ECO:0000259" key="1">
    <source>
        <dbReference type="Pfam" id="PF13946"/>
    </source>
</evidence>
<comment type="caution">
    <text evidence="2">The sequence shown here is derived from an EMBL/GenBank/DDBJ whole genome shotgun (WGS) entry which is preliminary data.</text>
</comment>
<keyword evidence="3" id="KW-1185">Reference proteome</keyword>
<dbReference type="InterPro" id="IPR025282">
    <property type="entry name" value="DUF4214"/>
</dbReference>
<organism evidence="2 3">
    <name type="scientific">Actinoallomurus bryophytorum</name>
    <dbReference type="NCBI Taxonomy" id="1490222"/>
    <lineage>
        <taxon>Bacteria</taxon>
        <taxon>Bacillati</taxon>
        <taxon>Actinomycetota</taxon>
        <taxon>Actinomycetes</taxon>
        <taxon>Streptosporangiales</taxon>
        <taxon>Thermomonosporaceae</taxon>
        <taxon>Actinoallomurus</taxon>
    </lineage>
</organism>
<dbReference type="InterPro" id="IPR012334">
    <property type="entry name" value="Pectin_lyas_fold"/>
</dbReference>
<dbReference type="SUPFAM" id="SSF51126">
    <property type="entry name" value="Pectin lyase-like"/>
    <property type="match status" value="1"/>
</dbReference>